<evidence type="ECO:0000313" key="3">
    <source>
        <dbReference type="Proteomes" id="UP001151760"/>
    </source>
</evidence>
<keyword evidence="3" id="KW-1185">Reference proteome</keyword>
<gene>
    <name evidence="2" type="ORF">Tco_0891029</name>
</gene>
<dbReference type="PANTHER" id="PTHR33448">
    <property type="entry name" value="CHLOROPLAST PROTEIN HCF243-RELATED"/>
    <property type="match status" value="1"/>
</dbReference>
<reference evidence="2" key="2">
    <citation type="submission" date="2022-01" db="EMBL/GenBank/DDBJ databases">
        <authorList>
            <person name="Yamashiro T."/>
            <person name="Shiraishi A."/>
            <person name="Satake H."/>
            <person name="Nakayama K."/>
        </authorList>
    </citation>
    <scope>NUCLEOTIDE SEQUENCE</scope>
</reference>
<sequence>MKITSRSILSPGRAGSARPQPPTTLTPSLSRRLKTSRSIKGGASPAMFPTIGEKRGSGFDNPEPSSPKVTCIGQVRVKSKKKHAKNNITSSLSRKRKLDHSLSQTHCQHLECLHSQRSNNQRWVHLPLTICEALRTFGSEVSCLFPCRSSCSNTNSNTMIDKEEKMEFEKERSCSDVFSRWLVAFNDHDDNVVKSRRHVFDDDIDNGNDSIMGSIDDDVMSLRRHVFDDLDIVNIDEGIVSICVPPKNALLLMRCRSDPMMMEALTNRFWEPNVEINEEEQEVEEFVDKITDQEHCDLEKFEVDQEIVELNMDMEMKETVQEEEMERNVEMEAIYVQDENDQENETRGLKIENDNVEDESMFIWCLFEEIEDQDEEFLKEEEEESQLDMGYALELLFKMEDIQETEDQEFVQETEAGESNIEKVKHFEEENDGMVTENEIHERIVMESVKVENDDREKSIKELPECLLLMMYEPKLSMEVSKETWVCSSDFIRHHSSRKKPPQPPLPPVESIERQDESLVKCSSPIVTTKECDHNVMRVGLVQDRSVLCQPGISSCSFATRQSRATVLEEKLVNTMGYEPFVLTRCKSEPMRIAEAKLKQDTCYWKNKLEPPRRASFSISMSGLGF</sequence>
<name>A0ABQ5C4R6_9ASTR</name>
<feature type="region of interest" description="Disordered" evidence="1">
    <location>
        <begin position="1"/>
        <end position="67"/>
    </location>
</feature>
<comment type="caution">
    <text evidence="2">The sequence shown here is derived from an EMBL/GenBank/DDBJ whole genome shotgun (WGS) entry which is preliminary data.</text>
</comment>
<feature type="region of interest" description="Disordered" evidence="1">
    <location>
        <begin position="495"/>
        <end position="514"/>
    </location>
</feature>
<dbReference type="Proteomes" id="UP001151760">
    <property type="component" value="Unassembled WGS sequence"/>
</dbReference>
<proteinExistence type="predicted"/>
<accession>A0ABQ5C4R6</accession>
<evidence type="ECO:0000256" key="1">
    <source>
        <dbReference type="SAM" id="MobiDB-lite"/>
    </source>
</evidence>
<protein>
    <submittedName>
        <fullName evidence="2">Uncharacterized protein</fullName>
    </submittedName>
</protein>
<reference evidence="2" key="1">
    <citation type="journal article" date="2022" name="Int. J. Mol. Sci.">
        <title>Draft Genome of Tanacetum Coccineum: Genomic Comparison of Closely Related Tanacetum-Family Plants.</title>
        <authorList>
            <person name="Yamashiro T."/>
            <person name="Shiraishi A."/>
            <person name="Nakayama K."/>
            <person name="Satake H."/>
        </authorList>
    </citation>
    <scope>NUCLEOTIDE SEQUENCE</scope>
</reference>
<dbReference type="PANTHER" id="PTHR33448:SF4">
    <property type="entry name" value="CHLOROPLAST PROTEIN HCF243"/>
    <property type="match status" value="1"/>
</dbReference>
<dbReference type="EMBL" id="BQNB010013860">
    <property type="protein sequence ID" value="GJT21092.1"/>
    <property type="molecule type" value="Genomic_DNA"/>
</dbReference>
<evidence type="ECO:0000313" key="2">
    <source>
        <dbReference type="EMBL" id="GJT21092.1"/>
    </source>
</evidence>
<organism evidence="2 3">
    <name type="scientific">Tanacetum coccineum</name>
    <dbReference type="NCBI Taxonomy" id="301880"/>
    <lineage>
        <taxon>Eukaryota</taxon>
        <taxon>Viridiplantae</taxon>
        <taxon>Streptophyta</taxon>
        <taxon>Embryophyta</taxon>
        <taxon>Tracheophyta</taxon>
        <taxon>Spermatophyta</taxon>
        <taxon>Magnoliopsida</taxon>
        <taxon>eudicotyledons</taxon>
        <taxon>Gunneridae</taxon>
        <taxon>Pentapetalae</taxon>
        <taxon>asterids</taxon>
        <taxon>campanulids</taxon>
        <taxon>Asterales</taxon>
        <taxon>Asteraceae</taxon>
        <taxon>Asteroideae</taxon>
        <taxon>Anthemideae</taxon>
        <taxon>Anthemidinae</taxon>
        <taxon>Tanacetum</taxon>
    </lineage>
</organism>